<name>A0A0F9SZN7_9ZZZZ</name>
<accession>A0A0F9SZN7</accession>
<dbReference type="InterPro" id="IPR044038">
    <property type="entry name" value="dATP/dGTP_diPOhydrolase_N"/>
</dbReference>
<dbReference type="EMBL" id="LAZR01000459">
    <property type="protein sequence ID" value="KKN68067.1"/>
    <property type="molecule type" value="Genomic_DNA"/>
</dbReference>
<evidence type="ECO:0000256" key="1">
    <source>
        <dbReference type="SAM" id="MobiDB-lite"/>
    </source>
</evidence>
<protein>
    <recommendedName>
        <fullName evidence="2">dATP/dGTP diphosphohydrolase N-terminal domain-containing protein</fullName>
    </recommendedName>
</protein>
<dbReference type="AlphaFoldDB" id="A0A0F9SZN7"/>
<feature type="domain" description="dATP/dGTP diphosphohydrolase N-terminal" evidence="2">
    <location>
        <begin position="14"/>
        <end position="100"/>
    </location>
</feature>
<sequence>MRHSDTKTSFGTGAQRDIDEGKGRPSLISPVLIHRLGVHLAKGAKHYGDDNWAKGMPYRRTADSMIRHIFQWLAGDEEEDHLAAIGFGVMCLMTYESDQTLDQKLDDRDEGLRKILASILTSPSADATLKIASVHTGICVDCGVRRMKPTILKYDPKKETPFTCPGCGRKEIVTHGPR</sequence>
<evidence type="ECO:0000313" key="3">
    <source>
        <dbReference type="EMBL" id="KKN68067.1"/>
    </source>
</evidence>
<dbReference type="Pfam" id="PF18909">
    <property type="entry name" value="dGTP_diPhyd_N"/>
    <property type="match status" value="1"/>
</dbReference>
<comment type="caution">
    <text evidence="3">The sequence shown here is derived from an EMBL/GenBank/DDBJ whole genome shotgun (WGS) entry which is preliminary data.</text>
</comment>
<reference evidence="3" key="1">
    <citation type="journal article" date="2015" name="Nature">
        <title>Complex archaea that bridge the gap between prokaryotes and eukaryotes.</title>
        <authorList>
            <person name="Spang A."/>
            <person name="Saw J.H."/>
            <person name="Jorgensen S.L."/>
            <person name="Zaremba-Niedzwiedzka K."/>
            <person name="Martijn J."/>
            <person name="Lind A.E."/>
            <person name="van Eijk R."/>
            <person name="Schleper C."/>
            <person name="Guy L."/>
            <person name="Ettema T.J."/>
        </authorList>
    </citation>
    <scope>NUCLEOTIDE SEQUENCE</scope>
</reference>
<gene>
    <name evidence="3" type="ORF">LCGC14_0455210</name>
</gene>
<feature type="region of interest" description="Disordered" evidence="1">
    <location>
        <begin position="1"/>
        <end position="23"/>
    </location>
</feature>
<organism evidence="3">
    <name type="scientific">marine sediment metagenome</name>
    <dbReference type="NCBI Taxonomy" id="412755"/>
    <lineage>
        <taxon>unclassified sequences</taxon>
        <taxon>metagenomes</taxon>
        <taxon>ecological metagenomes</taxon>
    </lineage>
</organism>
<proteinExistence type="predicted"/>
<evidence type="ECO:0000259" key="2">
    <source>
        <dbReference type="Pfam" id="PF18909"/>
    </source>
</evidence>